<feature type="transmembrane region" description="Helical" evidence="2">
    <location>
        <begin position="228"/>
        <end position="250"/>
    </location>
</feature>
<protein>
    <submittedName>
        <fullName evidence="3">Uncharacterized protein</fullName>
    </submittedName>
</protein>
<evidence type="ECO:0000313" key="3">
    <source>
        <dbReference type="EMBL" id="QHT14706.1"/>
    </source>
</evidence>
<name>A0A6C0DCH7_9ZZZZ</name>
<feature type="region of interest" description="Disordered" evidence="1">
    <location>
        <begin position="1"/>
        <end position="181"/>
    </location>
</feature>
<keyword evidence="2" id="KW-1133">Transmembrane helix</keyword>
<organism evidence="3">
    <name type="scientific">viral metagenome</name>
    <dbReference type="NCBI Taxonomy" id="1070528"/>
    <lineage>
        <taxon>unclassified sequences</taxon>
        <taxon>metagenomes</taxon>
        <taxon>organismal metagenomes</taxon>
    </lineage>
</organism>
<keyword evidence="2" id="KW-0812">Transmembrane</keyword>
<feature type="compositionally biased region" description="Polar residues" evidence="1">
    <location>
        <begin position="1"/>
        <end position="21"/>
    </location>
</feature>
<sequence length="257" mass="27931">MSADSSMGANTSNNAESQNDINDAAWNPVGDSPVIAPVQATTEVPPIEEVRPVEPAEAAAQAEPANPVEAEQEQEPAPTEQQTLAAVQEVLSTSISNLKVDLPESDSSDEDMPPLVSSSDEDESNTDSKEESDEDSKTESEKETDDSKEESGDSKDEEDESENSEEAEEDPDEDLMVAVFQRPTCPRCDAALKALLTPSEDESETESSGSDSSRVHRIRPKPTEIPTIILTLFKILLFLHVVQFLTYAFAPARRTYS</sequence>
<reference evidence="3" key="1">
    <citation type="journal article" date="2020" name="Nature">
        <title>Giant virus diversity and host interactions through global metagenomics.</title>
        <authorList>
            <person name="Schulz F."/>
            <person name="Roux S."/>
            <person name="Paez-Espino D."/>
            <person name="Jungbluth S."/>
            <person name="Walsh D.A."/>
            <person name="Denef V.J."/>
            <person name="McMahon K.D."/>
            <person name="Konstantinidis K.T."/>
            <person name="Eloe-Fadrosh E.A."/>
            <person name="Kyrpides N.C."/>
            <person name="Woyke T."/>
        </authorList>
    </citation>
    <scope>NUCLEOTIDE SEQUENCE</scope>
    <source>
        <strain evidence="3">GVMAG-M-3300023174-141</strain>
    </source>
</reference>
<dbReference type="AlphaFoldDB" id="A0A6C0DCH7"/>
<feature type="region of interest" description="Disordered" evidence="1">
    <location>
        <begin position="196"/>
        <end position="218"/>
    </location>
</feature>
<feature type="compositionally biased region" description="Acidic residues" evidence="1">
    <location>
        <begin position="103"/>
        <end position="112"/>
    </location>
</feature>
<evidence type="ECO:0000256" key="1">
    <source>
        <dbReference type="SAM" id="MobiDB-lite"/>
    </source>
</evidence>
<evidence type="ECO:0000256" key="2">
    <source>
        <dbReference type="SAM" id="Phobius"/>
    </source>
</evidence>
<feature type="compositionally biased region" description="Acidic residues" evidence="1">
    <location>
        <begin position="155"/>
        <end position="175"/>
    </location>
</feature>
<feature type="compositionally biased region" description="Low complexity" evidence="1">
    <location>
        <begin position="55"/>
        <end position="83"/>
    </location>
</feature>
<keyword evidence="2" id="KW-0472">Membrane</keyword>
<feature type="compositionally biased region" description="Acidic residues" evidence="1">
    <location>
        <begin position="119"/>
        <end position="134"/>
    </location>
</feature>
<proteinExistence type="predicted"/>
<dbReference type="EMBL" id="MN739588">
    <property type="protein sequence ID" value="QHT14706.1"/>
    <property type="molecule type" value="Genomic_DNA"/>
</dbReference>
<accession>A0A6C0DCH7</accession>